<dbReference type="Gene3D" id="2.130.10.10">
    <property type="entry name" value="YVTN repeat-like/Quinoprotein amine dehydrogenase"/>
    <property type="match status" value="1"/>
</dbReference>
<proteinExistence type="predicted"/>
<sequence length="423" mass="48129">MNFFFLLAFLFVSLCSCEVIWKHTETAAVYEDVRYVKPHNILAATKSNPPPTAQYFDVDSPNLEWSLGNKPPANLEINTDSAASRAGDRVAVAVGSYNINDPYEQYANLTLYKIEDGKEPKARWSFQVPGYCEVWTNDAVAFGGHDDSLLLFFVTRIVNNVRQPRLYLFHVASSSPLYHHDFVSTEVSEDMEVSLDGSFALLNTGKNLYIFDIVNKAILFHDIVSKKTTPMYMSISDDCRTAIYGYEIAHVMKKEGNTFKSVQNITNPGFALTQAIISKDNHYLYVGWVDFRSSFIRIDIYELFATKPVYSYRTPQKLGKYQNWVSALKVSDDGRWAIVGCAGNTKDLHVPTVLVLEKQMGFVYNYTTQGTVFSIDLLYDSQMTDYLKFVTAGGTHHFDENKKGGEIVQFRYVNENRNKKQKK</sequence>
<dbReference type="AlphaFoldDB" id="A0AAV7ZVH5"/>
<evidence type="ECO:0000313" key="2">
    <source>
        <dbReference type="EMBL" id="KAJ3445325.1"/>
    </source>
</evidence>
<reference evidence="2" key="1">
    <citation type="submission" date="2022-08" db="EMBL/GenBank/DDBJ databases">
        <title>Novel sulphate-reducing endosymbionts in the free-living metamonad Anaeramoeba.</title>
        <authorList>
            <person name="Jerlstrom-Hultqvist J."/>
            <person name="Cepicka I."/>
            <person name="Gallot-Lavallee L."/>
            <person name="Salas-Leiva D."/>
            <person name="Curtis B.A."/>
            <person name="Zahonova K."/>
            <person name="Pipaliya S."/>
            <person name="Dacks J."/>
            <person name="Roger A.J."/>
        </authorList>
    </citation>
    <scope>NUCLEOTIDE SEQUENCE</scope>
    <source>
        <strain evidence="2">Busselton2</strain>
    </source>
</reference>
<name>A0AAV7ZVH5_9EUKA</name>
<protein>
    <submittedName>
        <fullName evidence="2">Uncharacterized protein</fullName>
    </submittedName>
</protein>
<comment type="caution">
    <text evidence="2">The sequence shown here is derived from an EMBL/GenBank/DDBJ whole genome shotgun (WGS) entry which is preliminary data.</text>
</comment>
<dbReference type="InterPro" id="IPR011047">
    <property type="entry name" value="Quinoprotein_ADH-like_sf"/>
</dbReference>
<dbReference type="InterPro" id="IPR015943">
    <property type="entry name" value="WD40/YVTN_repeat-like_dom_sf"/>
</dbReference>
<evidence type="ECO:0000256" key="1">
    <source>
        <dbReference type="SAM" id="SignalP"/>
    </source>
</evidence>
<gene>
    <name evidence="2" type="ORF">M0812_11197</name>
</gene>
<dbReference type="SUPFAM" id="SSF50998">
    <property type="entry name" value="Quinoprotein alcohol dehydrogenase-like"/>
    <property type="match status" value="1"/>
</dbReference>
<evidence type="ECO:0000313" key="3">
    <source>
        <dbReference type="Proteomes" id="UP001146793"/>
    </source>
</evidence>
<organism evidence="2 3">
    <name type="scientific">Anaeramoeba flamelloides</name>
    <dbReference type="NCBI Taxonomy" id="1746091"/>
    <lineage>
        <taxon>Eukaryota</taxon>
        <taxon>Metamonada</taxon>
        <taxon>Anaeramoebidae</taxon>
        <taxon>Anaeramoeba</taxon>
    </lineage>
</organism>
<feature type="chain" id="PRO_5043978522" evidence="1">
    <location>
        <begin position="18"/>
        <end position="423"/>
    </location>
</feature>
<feature type="signal peptide" evidence="1">
    <location>
        <begin position="1"/>
        <end position="17"/>
    </location>
</feature>
<dbReference type="Proteomes" id="UP001146793">
    <property type="component" value="Unassembled WGS sequence"/>
</dbReference>
<dbReference type="EMBL" id="JANTQA010000023">
    <property type="protein sequence ID" value="KAJ3445325.1"/>
    <property type="molecule type" value="Genomic_DNA"/>
</dbReference>
<keyword evidence="1" id="KW-0732">Signal</keyword>
<accession>A0AAV7ZVH5</accession>